<gene>
    <name evidence="2" type="ORF">F2Y81_17005</name>
</gene>
<sequence>MKAITIKQPWASLIVHGIKNIENRTWPCPKKYLGQRVLIHSSGKPLNYDNFYDSILTNEQLLALPENKEWKDFSFCTGSIIGSIEIVDCVQNHSSIWAEKKVYNWVLANPIIYEEPIENVKGKLSFWDYPGIKEVSIECPECGSIEIAVEDYTTAPFPTYLHRCNKCEHVIMESEWNITRQK</sequence>
<comment type="caution">
    <text evidence="2">The sequence shown here is derived from an EMBL/GenBank/DDBJ whole genome shotgun (WGS) entry which is preliminary data.</text>
</comment>
<name>A0A642PU18_9BACE</name>
<dbReference type="Proteomes" id="UP000448877">
    <property type="component" value="Unassembled WGS sequence"/>
</dbReference>
<protein>
    <submittedName>
        <fullName evidence="2">ASCH domain-containing protein</fullName>
    </submittedName>
</protein>
<accession>A0A642PU18</accession>
<evidence type="ECO:0000259" key="1">
    <source>
        <dbReference type="Pfam" id="PF04266"/>
    </source>
</evidence>
<dbReference type="CDD" id="cd06554">
    <property type="entry name" value="ASCH_ASC-1_like"/>
    <property type="match status" value="1"/>
</dbReference>
<evidence type="ECO:0000313" key="3">
    <source>
        <dbReference type="Proteomes" id="UP000448877"/>
    </source>
</evidence>
<dbReference type="RefSeq" id="WP_004318028.1">
    <property type="nucleotide sequence ID" value="NZ_VVYV01000029.1"/>
</dbReference>
<feature type="domain" description="ASCH" evidence="1">
    <location>
        <begin position="4"/>
        <end position="90"/>
    </location>
</feature>
<dbReference type="InterPro" id="IPR015947">
    <property type="entry name" value="PUA-like_sf"/>
</dbReference>
<dbReference type="Pfam" id="PF04266">
    <property type="entry name" value="ASCH"/>
    <property type="match status" value="1"/>
</dbReference>
<evidence type="ECO:0000313" key="2">
    <source>
        <dbReference type="EMBL" id="KAA5416053.1"/>
    </source>
</evidence>
<dbReference type="InterPro" id="IPR007374">
    <property type="entry name" value="ASCH_domain"/>
</dbReference>
<organism evidence="2 3">
    <name type="scientific">Bacteroides cellulosilyticus</name>
    <dbReference type="NCBI Taxonomy" id="246787"/>
    <lineage>
        <taxon>Bacteria</taxon>
        <taxon>Pseudomonadati</taxon>
        <taxon>Bacteroidota</taxon>
        <taxon>Bacteroidia</taxon>
        <taxon>Bacteroidales</taxon>
        <taxon>Bacteroidaceae</taxon>
        <taxon>Bacteroides</taxon>
    </lineage>
</organism>
<dbReference type="AlphaFoldDB" id="A0A642PU18"/>
<proteinExistence type="predicted"/>
<dbReference type="SUPFAM" id="SSF88697">
    <property type="entry name" value="PUA domain-like"/>
    <property type="match status" value="1"/>
</dbReference>
<dbReference type="Gene3D" id="2.30.130.30">
    <property type="entry name" value="Hypothetical protein"/>
    <property type="match status" value="1"/>
</dbReference>
<reference evidence="2 3" key="1">
    <citation type="journal article" date="2019" name="Nat. Med.">
        <title>A library of human gut bacterial isolates paired with longitudinal multiomics data enables mechanistic microbiome research.</title>
        <authorList>
            <person name="Poyet M."/>
            <person name="Groussin M."/>
            <person name="Gibbons S.M."/>
            <person name="Avila-Pacheco J."/>
            <person name="Jiang X."/>
            <person name="Kearney S.M."/>
            <person name="Perrotta A.R."/>
            <person name="Berdy B."/>
            <person name="Zhao S."/>
            <person name="Lieberman T.D."/>
            <person name="Swanson P.K."/>
            <person name="Smith M."/>
            <person name="Roesemann S."/>
            <person name="Alexander J.E."/>
            <person name="Rich S.A."/>
            <person name="Livny J."/>
            <person name="Vlamakis H."/>
            <person name="Clish C."/>
            <person name="Bullock K."/>
            <person name="Deik A."/>
            <person name="Scott J."/>
            <person name="Pierce K.A."/>
            <person name="Xavier R.J."/>
            <person name="Alm E.J."/>
        </authorList>
    </citation>
    <scope>NUCLEOTIDE SEQUENCE [LARGE SCALE GENOMIC DNA]</scope>
    <source>
        <strain evidence="2 3">BIOML-A6</strain>
    </source>
</reference>
<dbReference type="EMBL" id="VVYV01000029">
    <property type="protein sequence ID" value="KAA5416053.1"/>
    <property type="molecule type" value="Genomic_DNA"/>
</dbReference>